<dbReference type="SUPFAM" id="SSF52343">
    <property type="entry name" value="Ferredoxin reductase-like, C-terminal NADP-linked domain"/>
    <property type="match status" value="1"/>
</dbReference>
<keyword evidence="16" id="KW-1185">Reference proteome</keyword>
<feature type="domain" description="FAD-binding FR-type" evidence="14">
    <location>
        <begin position="388"/>
        <end position="553"/>
    </location>
</feature>
<proteinExistence type="inferred from homology"/>
<evidence type="ECO:0000256" key="6">
    <source>
        <dbReference type="ARBA" id="ARBA00022989"/>
    </source>
</evidence>
<feature type="compositionally biased region" description="Low complexity" evidence="11">
    <location>
        <begin position="492"/>
        <end position="509"/>
    </location>
</feature>
<evidence type="ECO:0000313" key="16">
    <source>
        <dbReference type="Proteomes" id="UP001280581"/>
    </source>
</evidence>
<dbReference type="InterPro" id="IPR039261">
    <property type="entry name" value="FNR_nucleotide-bd"/>
</dbReference>
<dbReference type="GO" id="GO:0006826">
    <property type="term" value="P:iron ion transport"/>
    <property type="evidence" value="ECO:0007669"/>
    <property type="project" value="TreeGrafter"/>
</dbReference>
<evidence type="ECO:0000256" key="12">
    <source>
        <dbReference type="SAM" id="Phobius"/>
    </source>
</evidence>
<reference evidence="15 16" key="1">
    <citation type="submission" date="2021-02" db="EMBL/GenBank/DDBJ databases">
        <title>Genome assembly of Pseudopithomyces chartarum.</title>
        <authorList>
            <person name="Jauregui R."/>
            <person name="Singh J."/>
            <person name="Voisey C."/>
        </authorList>
    </citation>
    <scope>NUCLEOTIDE SEQUENCE [LARGE SCALE GENOMIC DNA]</scope>
    <source>
        <strain evidence="15 16">AGR01</strain>
    </source>
</reference>
<dbReference type="PANTHER" id="PTHR32361:SF9">
    <property type="entry name" value="FERRIC REDUCTASE TRANSMEMBRANE COMPONENT 3-RELATED"/>
    <property type="match status" value="1"/>
</dbReference>
<dbReference type="InterPro" id="IPR013112">
    <property type="entry name" value="FAD-bd_8"/>
</dbReference>
<keyword evidence="13" id="KW-0732">Signal</keyword>
<dbReference type="EMBL" id="WVTA01000004">
    <property type="protein sequence ID" value="KAK3214035.1"/>
    <property type="molecule type" value="Genomic_DNA"/>
</dbReference>
<sequence>MRSVACVLLLLTNHAIAHVALRSGEWCFGGCDTVINYANFNDTGPGSKKERSCESTLRATSLYLCIDEYCEDGGRAEWLQNANDTCSQRNNATLPPYNIIDRYSHEERAGIKRLSAEEALSWPILNEVVIPDEEIFERAFTTLDAAFYEYYIHRIYGYAMIYFWAIVISIGTGTRLVSLIRGLRNQEWQRVLTDPEDNRSHHHHGRFRSAHALLKRFIIIPATFNNRCSQPFGWCTIPNRVQSLTIFAFVMLNVLLCTVNYRLTDGNLYWPAYREQLLRYVSDRTGIISLINFPLIWLFGYTIMVCESGGWKSLMKYFTKHYFWNGELATIFMCALLAFSVYGLRRSHYELFLTLHIVFSIIVLLTMYYHVLIFGKWEWNIFIYPCILIWLLDRVLRITRILIFNPRFWNTPATATYDTASHLVTLRVPCNKSWLAPKPGTYYYIHVLDSPLYAHQSHPFTLAYLSTDIDRPELHLPLSPLSSRPSTHRTDSSSSSESDALLASTTSPSTPPSLVFLIRPYNGFTSRLAHRAASHKTSLRVLLEGPYGHTVPLPTFPTVIFIVGGTGIAVPLSHISNLLAETSRVVSLRIVWAVREHAFLASVLREFRGLLEDERVEVEAHVTQDVGNKDDVEVEGMKGSMKG</sequence>
<dbReference type="InterPro" id="IPR013121">
    <property type="entry name" value="Fe_red_NAD-bd_6"/>
</dbReference>
<comment type="caution">
    <text evidence="15">The sequence shown here is derived from an EMBL/GenBank/DDBJ whole genome shotgun (WGS) entry which is preliminary data.</text>
</comment>
<dbReference type="InterPro" id="IPR013130">
    <property type="entry name" value="Fe3_Rdtase_TM_dom"/>
</dbReference>
<evidence type="ECO:0000256" key="4">
    <source>
        <dbReference type="ARBA" id="ARBA00022692"/>
    </source>
</evidence>
<gene>
    <name evidence="15" type="ORF">GRF29_28g1860961</name>
</gene>
<dbReference type="Proteomes" id="UP001280581">
    <property type="component" value="Unassembled WGS sequence"/>
</dbReference>
<dbReference type="InterPro" id="IPR051410">
    <property type="entry name" value="Ferric/Cupric_Reductase"/>
</dbReference>
<evidence type="ECO:0000256" key="11">
    <source>
        <dbReference type="SAM" id="MobiDB-lite"/>
    </source>
</evidence>
<dbReference type="GO" id="GO:0006879">
    <property type="term" value="P:intracellular iron ion homeostasis"/>
    <property type="evidence" value="ECO:0007669"/>
    <property type="project" value="TreeGrafter"/>
</dbReference>
<evidence type="ECO:0000256" key="5">
    <source>
        <dbReference type="ARBA" id="ARBA00022982"/>
    </source>
</evidence>
<accession>A0AAN6M2G0</accession>
<keyword evidence="8" id="KW-0406">Ion transport</keyword>
<keyword evidence="6 12" id="KW-1133">Transmembrane helix</keyword>
<dbReference type="Pfam" id="PF01794">
    <property type="entry name" value="Ferric_reduct"/>
    <property type="match status" value="1"/>
</dbReference>
<evidence type="ECO:0000256" key="7">
    <source>
        <dbReference type="ARBA" id="ARBA00023002"/>
    </source>
</evidence>
<feature type="transmembrane region" description="Helical" evidence="12">
    <location>
        <begin position="285"/>
        <end position="303"/>
    </location>
</feature>
<dbReference type="Pfam" id="PF08030">
    <property type="entry name" value="NAD_binding_6"/>
    <property type="match status" value="1"/>
</dbReference>
<feature type="region of interest" description="Disordered" evidence="11">
    <location>
        <begin position="476"/>
        <end position="509"/>
    </location>
</feature>
<feature type="transmembrane region" description="Helical" evidence="12">
    <location>
        <begin position="351"/>
        <end position="371"/>
    </location>
</feature>
<feature type="transmembrane region" description="Helical" evidence="12">
    <location>
        <begin position="244"/>
        <end position="264"/>
    </location>
</feature>
<protein>
    <recommendedName>
        <fullName evidence="14">FAD-binding FR-type domain-containing protein</fullName>
    </recommendedName>
</protein>
<evidence type="ECO:0000256" key="9">
    <source>
        <dbReference type="ARBA" id="ARBA00023136"/>
    </source>
</evidence>
<dbReference type="InterPro" id="IPR017927">
    <property type="entry name" value="FAD-bd_FR_type"/>
</dbReference>
<dbReference type="AlphaFoldDB" id="A0AAN6M2G0"/>
<dbReference type="PANTHER" id="PTHR32361">
    <property type="entry name" value="FERRIC/CUPRIC REDUCTASE TRANSMEMBRANE COMPONENT"/>
    <property type="match status" value="1"/>
</dbReference>
<feature type="chain" id="PRO_5042987387" description="FAD-binding FR-type domain-containing protein" evidence="13">
    <location>
        <begin position="18"/>
        <end position="643"/>
    </location>
</feature>
<dbReference type="GO" id="GO:0015677">
    <property type="term" value="P:copper ion import"/>
    <property type="evidence" value="ECO:0007669"/>
    <property type="project" value="TreeGrafter"/>
</dbReference>
<keyword evidence="10" id="KW-0325">Glycoprotein</keyword>
<evidence type="ECO:0000256" key="1">
    <source>
        <dbReference type="ARBA" id="ARBA00004141"/>
    </source>
</evidence>
<dbReference type="PROSITE" id="PS51384">
    <property type="entry name" value="FAD_FR"/>
    <property type="match status" value="1"/>
</dbReference>
<dbReference type="CDD" id="cd06186">
    <property type="entry name" value="NOX_Duox_like_FAD_NADP"/>
    <property type="match status" value="1"/>
</dbReference>
<feature type="signal peptide" evidence="13">
    <location>
        <begin position="1"/>
        <end position="17"/>
    </location>
</feature>
<keyword evidence="7" id="KW-0560">Oxidoreductase</keyword>
<comment type="subcellular location">
    <subcellularLocation>
        <location evidence="1">Membrane</location>
        <topology evidence="1">Multi-pass membrane protein</topology>
    </subcellularLocation>
</comment>
<dbReference type="GO" id="GO:0005886">
    <property type="term" value="C:plasma membrane"/>
    <property type="evidence" value="ECO:0007669"/>
    <property type="project" value="TreeGrafter"/>
</dbReference>
<evidence type="ECO:0000256" key="10">
    <source>
        <dbReference type="ARBA" id="ARBA00023180"/>
    </source>
</evidence>
<keyword evidence="3" id="KW-0813">Transport</keyword>
<evidence type="ECO:0000313" key="15">
    <source>
        <dbReference type="EMBL" id="KAK3214035.1"/>
    </source>
</evidence>
<keyword evidence="4 12" id="KW-0812">Transmembrane</keyword>
<dbReference type="Pfam" id="PF08022">
    <property type="entry name" value="FAD_binding_8"/>
    <property type="match status" value="1"/>
</dbReference>
<evidence type="ECO:0000256" key="3">
    <source>
        <dbReference type="ARBA" id="ARBA00022448"/>
    </source>
</evidence>
<evidence type="ECO:0000256" key="13">
    <source>
        <dbReference type="SAM" id="SignalP"/>
    </source>
</evidence>
<keyword evidence="5" id="KW-0249">Electron transport</keyword>
<evidence type="ECO:0000259" key="14">
    <source>
        <dbReference type="PROSITE" id="PS51384"/>
    </source>
</evidence>
<feature type="transmembrane region" description="Helical" evidence="12">
    <location>
        <begin position="323"/>
        <end position="344"/>
    </location>
</feature>
<dbReference type="Gene3D" id="3.40.50.80">
    <property type="entry name" value="Nucleotide-binding domain of ferredoxin-NADP reductase (FNR) module"/>
    <property type="match status" value="1"/>
</dbReference>
<evidence type="ECO:0000256" key="2">
    <source>
        <dbReference type="ARBA" id="ARBA00006278"/>
    </source>
</evidence>
<keyword evidence="9 12" id="KW-0472">Membrane</keyword>
<feature type="compositionally biased region" description="Low complexity" evidence="11">
    <location>
        <begin position="476"/>
        <end position="485"/>
    </location>
</feature>
<comment type="similarity">
    <text evidence="2">Belongs to the ferric reductase (FRE) family.</text>
</comment>
<dbReference type="GO" id="GO:0000293">
    <property type="term" value="F:ferric-chelate reductase activity"/>
    <property type="evidence" value="ECO:0007669"/>
    <property type="project" value="UniProtKB-ARBA"/>
</dbReference>
<name>A0AAN6M2G0_9PLEO</name>
<evidence type="ECO:0000256" key="8">
    <source>
        <dbReference type="ARBA" id="ARBA00023065"/>
    </source>
</evidence>
<organism evidence="15 16">
    <name type="scientific">Pseudopithomyces chartarum</name>
    <dbReference type="NCBI Taxonomy" id="1892770"/>
    <lineage>
        <taxon>Eukaryota</taxon>
        <taxon>Fungi</taxon>
        <taxon>Dikarya</taxon>
        <taxon>Ascomycota</taxon>
        <taxon>Pezizomycotina</taxon>
        <taxon>Dothideomycetes</taxon>
        <taxon>Pleosporomycetidae</taxon>
        <taxon>Pleosporales</taxon>
        <taxon>Massarineae</taxon>
        <taxon>Didymosphaeriaceae</taxon>
        <taxon>Pseudopithomyces</taxon>
    </lineage>
</organism>